<feature type="compositionally biased region" description="Polar residues" evidence="6">
    <location>
        <begin position="220"/>
        <end position="233"/>
    </location>
</feature>
<dbReference type="InterPro" id="IPR013087">
    <property type="entry name" value="Znf_C2H2_type"/>
</dbReference>
<keyword evidence="5" id="KW-0539">Nucleus</keyword>
<dbReference type="RefSeq" id="XP_031569816.1">
    <property type="nucleotide sequence ID" value="XM_031713956.1"/>
</dbReference>
<gene>
    <name evidence="9" type="primary">LOC116304245</name>
</gene>
<dbReference type="GO" id="GO:0005634">
    <property type="term" value="C:nucleus"/>
    <property type="evidence" value="ECO:0007669"/>
    <property type="project" value="UniProtKB-SubCell"/>
</dbReference>
<dbReference type="FunCoup" id="A0A6P8IRP3">
    <property type="interactions" value="2138"/>
</dbReference>
<feature type="domain" description="C2H2-type" evidence="7">
    <location>
        <begin position="13"/>
        <end position="34"/>
    </location>
</feature>
<keyword evidence="8" id="KW-1185">Reference proteome</keyword>
<dbReference type="PANTHER" id="PTHR23215:SF0">
    <property type="entry name" value="BUB3-INTERACTING AND GLEBS MOTIF-CONTAINING PROTEIN ZNF207"/>
    <property type="match status" value="1"/>
</dbReference>
<keyword evidence="2" id="KW-0479">Metal-binding</keyword>
<protein>
    <submittedName>
        <fullName evidence="9">BUB3-interacting and GLEBS motif-containing protein ZNF207-like</fullName>
    </submittedName>
</protein>
<feature type="compositionally biased region" description="Pro residues" evidence="6">
    <location>
        <begin position="392"/>
        <end position="408"/>
    </location>
</feature>
<dbReference type="InParanoid" id="A0A6P8IRP3"/>
<feature type="region of interest" description="Disordered" evidence="6">
    <location>
        <begin position="65"/>
        <end position="123"/>
    </location>
</feature>
<dbReference type="KEGG" id="aten:116304245"/>
<dbReference type="SMART" id="SM00355">
    <property type="entry name" value="ZnF_C2H2"/>
    <property type="match status" value="2"/>
</dbReference>
<reference evidence="9" key="1">
    <citation type="submission" date="2025-08" db="UniProtKB">
        <authorList>
            <consortium name="RefSeq"/>
        </authorList>
    </citation>
    <scope>IDENTIFICATION</scope>
    <source>
        <tissue evidence="9">Tentacle</tissue>
    </source>
</reference>
<dbReference type="GO" id="GO:0007094">
    <property type="term" value="P:mitotic spindle assembly checkpoint signaling"/>
    <property type="evidence" value="ECO:0007669"/>
    <property type="project" value="TreeGrafter"/>
</dbReference>
<dbReference type="OrthoDB" id="1306014at2759"/>
<dbReference type="GO" id="GO:1990047">
    <property type="term" value="C:spindle matrix"/>
    <property type="evidence" value="ECO:0007669"/>
    <property type="project" value="TreeGrafter"/>
</dbReference>
<evidence type="ECO:0000256" key="5">
    <source>
        <dbReference type="ARBA" id="ARBA00023242"/>
    </source>
</evidence>
<dbReference type="GO" id="GO:0008270">
    <property type="term" value="F:zinc ion binding"/>
    <property type="evidence" value="ECO:0007669"/>
    <property type="project" value="UniProtKB-KW"/>
</dbReference>
<evidence type="ECO:0000313" key="9">
    <source>
        <dbReference type="RefSeq" id="XP_031569816.1"/>
    </source>
</evidence>
<dbReference type="AlphaFoldDB" id="A0A6P8IRP3"/>
<comment type="subcellular location">
    <subcellularLocation>
        <location evidence="1">Nucleus</location>
    </subcellularLocation>
</comment>
<dbReference type="GeneID" id="116304245"/>
<dbReference type="PANTHER" id="PTHR23215">
    <property type="entry name" value="ZINC FINGER PROTEIN 207"/>
    <property type="match status" value="1"/>
</dbReference>
<keyword evidence="3" id="KW-0863">Zinc-finger</keyword>
<dbReference type="GO" id="GO:0008017">
    <property type="term" value="F:microtubule binding"/>
    <property type="evidence" value="ECO:0007669"/>
    <property type="project" value="TreeGrafter"/>
</dbReference>
<name>A0A6P8IRP3_ACTTE</name>
<feature type="region of interest" description="Disordered" evidence="6">
    <location>
        <begin position="368"/>
        <end position="441"/>
    </location>
</feature>
<feature type="compositionally biased region" description="Basic and acidic residues" evidence="6">
    <location>
        <begin position="85"/>
        <end position="118"/>
    </location>
</feature>
<keyword evidence="4" id="KW-0862">Zinc</keyword>
<organism evidence="8 9">
    <name type="scientific">Actinia tenebrosa</name>
    <name type="common">Australian red waratah sea anemone</name>
    <dbReference type="NCBI Taxonomy" id="6105"/>
    <lineage>
        <taxon>Eukaryota</taxon>
        <taxon>Metazoa</taxon>
        <taxon>Cnidaria</taxon>
        <taxon>Anthozoa</taxon>
        <taxon>Hexacorallia</taxon>
        <taxon>Actiniaria</taxon>
        <taxon>Actiniidae</taxon>
        <taxon>Actinia</taxon>
    </lineage>
</organism>
<evidence type="ECO:0000256" key="2">
    <source>
        <dbReference type="ARBA" id="ARBA00022723"/>
    </source>
</evidence>
<evidence type="ECO:0000256" key="4">
    <source>
        <dbReference type="ARBA" id="ARBA00022833"/>
    </source>
</evidence>
<evidence type="ECO:0000259" key="7">
    <source>
        <dbReference type="PROSITE" id="PS00028"/>
    </source>
</evidence>
<dbReference type="CDD" id="cd20908">
    <property type="entry name" value="SUF4-like"/>
    <property type="match status" value="1"/>
</dbReference>
<evidence type="ECO:0000313" key="8">
    <source>
        <dbReference type="Proteomes" id="UP000515163"/>
    </source>
</evidence>
<evidence type="ECO:0000256" key="1">
    <source>
        <dbReference type="ARBA" id="ARBA00004123"/>
    </source>
</evidence>
<feature type="compositionally biased region" description="Low complexity" evidence="6">
    <location>
        <begin position="245"/>
        <end position="261"/>
    </location>
</feature>
<sequence length="441" mass="46616">MGRKKKKSMKPWCWYCNRDFDDEKILIQHQKAKHFKCMICHKKLYTGPGLAIHCMQVHKENVPSIPNSLPNRGDPEVEIYGMEGIPDKDVKERQQQRQGKEDTDVSDEPAAKKAKEDTPMQMPMMGAVPGMMPMMPMMGVPGMPMPPGFPPPMGMQMMPGQPVRGMQPMPGMPGPPAPRPGMSMTAPAATSMTVSGSAQPQLAPGVVGSQVPTSKPLFPSAQNVNGSAETSKATGPVGADFKPLSSNSSSYSSGPTVSGASGKQVVPPPTSAPMVSKPAIIVAPGATSKLIHPDEDISLEEKRASLPKYASKTQSLPTANIPTMAVNPLVGMAGPPGTGLPTMQQNHQPLMNVQVSVPSGYQPNARPLLGNHPPGFPPQRPGGPQTGLFNMPPRPGGPGLLPQPPGPPLSGTQNPGLRMLHQGVGFPGGAFMQQIDGPRPR</sequence>
<dbReference type="PROSITE" id="PS00028">
    <property type="entry name" value="ZINC_FINGER_C2H2_1"/>
    <property type="match status" value="2"/>
</dbReference>
<dbReference type="GO" id="GO:0000776">
    <property type="term" value="C:kinetochore"/>
    <property type="evidence" value="ECO:0007669"/>
    <property type="project" value="TreeGrafter"/>
</dbReference>
<dbReference type="GO" id="GO:0008608">
    <property type="term" value="P:attachment of spindle microtubules to kinetochore"/>
    <property type="evidence" value="ECO:0007669"/>
    <property type="project" value="TreeGrafter"/>
</dbReference>
<proteinExistence type="predicted"/>
<feature type="domain" description="C2H2-type" evidence="7">
    <location>
        <begin position="37"/>
        <end position="58"/>
    </location>
</feature>
<feature type="region of interest" description="Disordered" evidence="6">
    <location>
        <begin position="220"/>
        <end position="271"/>
    </location>
</feature>
<evidence type="ECO:0000256" key="6">
    <source>
        <dbReference type="SAM" id="MobiDB-lite"/>
    </source>
</evidence>
<dbReference type="Proteomes" id="UP000515163">
    <property type="component" value="Unplaced"/>
</dbReference>
<accession>A0A6P8IRP3</accession>
<dbReference type="GO" id="GO:0090307">
    <property type="term" value="P:mitotic spindle assembly"/>
    <property type="evidence" value="ECO:0007669"/>
    <property type="project" value="TreeGrafter"/>
</dbReference>
<evidence type="ECO:0000256" key="3">
    <source>
        <dbReference type="ARBA" id="ARBA00022771"/>
    </source>
</evidence>